<comment type="caution">
    <text evidence="2">The sequence shown here is derived from an EMBL/GenBank/DDBJ whole genome shotgun (WGS) entry which is preliminary data.</text>
</comment>
<proteinExistence type="predicted"/>
<accession>A0A8I2YRB5</accession>
<protein>
    <submittedName>
        <fullName evidence="2">Uncharacterized protein</fullName>
    </submittedName>
</protein>
<evidence type="ECO:0000313" key="2">
    <source>
        <dbReference type="EMBL" id="KAG6376769.1"/>
    </source>
</evidence>
<feature type="region of interest" description="Disordered" evidence="1">
    <location>
        <begin position="118"/>
        <end position="141"/>
    </location>
</feature>
<dbReference type="Proteomes" id="UP000683000">
    <property type="component" value="Unassembled WGS sequence"/>
</dbReference>
<evidence type="ECO:0000313" key="3">
    <source>
        <dbReference type="Proteomes" id="UP000683000"/>
    </source>
</evidence>
<feature type="compositionally biased region" description="Polar residues" evidence="1">
    <location>
        <begin position="128"/>
        <end position="141"/>
    </location>
</feature>
<dbReference type="EMBL" id="JAGFBS010000011">
    <property type="protein sequence ID" value="KAG6376769.1"/>
    <property type="molecule type" value="Genomic_DNA"/>
</dbReference>
<name>A0A8I2YRB5_9AGAM</name>
<reference evidence="2" key="1">
    <citation type="submission" date="2021-03" db="EMBL/GenBank/DDBJ databases">
        <title>Evolutionary innovations through gain and loss of genes in the ectomycorrhizal Boletales.</title>
        <authorList>
            <person name="Wu G."/>
            <person name="Miyauchi S."/>
            <person name="Morin E."/>
            <person name="Yang Z.-L."/>
            <person name="Xu J."/>
            <person name="Martin F.M."/>
        </authorList>
    </citation>
    <scope>NUCLEOTIDE SEQUENCE</scope>
    <source>
        <strain evidence="2">BR01</strain>
    </source>
</reference>
<gene>
    <name evidence="2" type="ORF">JVT61DRAFT_1793</name>
</gene>
<organism evidence="2 3">
    <name type="scientific">Boletus reticuloceps</name>
    <dbReference type="NCBI Taxonomy" id="495285"/>
    <lineage>
        <taxon>Eukaryota</taxon>
        <taxon>Fungi</taxon>
        <taxon>Dikarya</taxon>
        <taxon>Basidiomycota</taxon>
        <taxon>Agaricomycotina</taxon>
        <taxon>Agaricomycetes</taxon>
        <taxon>Agaricomycetidae</taxon>
        <taxon>Boletales</taxon>
        <taxon>Boletineae</taxon>
        <taxon>Boletaceae</taxon>
        <taxon>Boletoideae</taxon>
        <taxon>Boletus</taxon>
    </lineage>
</organism>
<dbReference type="AlphaFoldDB" id="A0A8I2YRB5"/>
<evidence type="ECO:0000256" key="1">
    <source>
        <dbReference type="SAM" id="MobiDB-lite"/>
    </source>
</evidence>
<sequence>MHTNSQSISNQTFMNRNLTLFKIPAPALNEPGIPDYIDSLMKDILTKQRAMIKSKLGLSIKSKQHIFLLAKALAQSGYYEVTGSQWARFAFLRKCLVTFNELVMESMARAVEAMGSGWTGDTEGGNSAGDNSAGDNPAGNNPAGTSANLHFFWVIEINDKTDRPEWPNQ</sequence>
<keyword evidence="3" id="KW-1185">Reference proteome</keyword>
<dbReference type="OrthoDB" id="3177248at2759"/>